<evidence type="ECO:0000313" key="2">
    <source>
        <dbReference type="Proteomes" id="UP000234181"/>
    </source>
</evidence>
<accession>A0ABY1TZ55</accession>
<evidence type="ECO:0000313" key="1">
    <source>
        <dbReference type="EMBL" id="SON90306.1"/>
    </source>
</evidence>
<dbReference type="EMBL" id="OCYT01000160">
    <property type="protein sequence ID" value="SON90306.1"/>
    <property type="molecule type" value="Genomic_DNA"/>
</dbReference>
<proteinExistence type="predicted"/>
<sequence length="122" mass="12795">MGAPDRWICCCGCVIEEMRQLGATVALLLRAGEGPHATAYSATVGRPSPACGRGGGVRARGKPLGVSFLEARGDAFDIVGGHTFAKRPLRGIFSRALEKSHMQPLIRLPEHAPLPHAGEGLG</sequence>
<reference evidence="1 2" key="1">
    <citation type="submission" date="2017-10" db="EMBL/GenBank/DDBJ databases">
        <authorList>
            <person name="Regsiter A."/>
            <person name="William W."/>
        </authorList>
    </citation>
    <scope>NUCLEOTIDE SEQUENCE [LARGE SCALE GENOMIC DNA]</scope>
    <source>
        <strain evidence="1 2">CFBP6984</strain>
    </source>
</reference>
<protein>
    <submittedName>
        <fullName evidence="1">Uncharacterized protein</fullName>
    </submittedName>
</protein>
<gene>
    <name evidence="1" type="ORF">XAP6984_990037</name>
</gene>
<keyword evidence="2" id="KW-1185">Reference proteome</keyword>
<organism evidence="1 2">
    <name type="scientific">Xanthomonas campestris pv. phaseoli</name>
    <dbReference type="NCBI Taxonomy" id="317013"/>
    <lineage>
        <taxon>Bacteria</taxon>
        <taxon>Pseudomonadati</taxon>
        <taxon>Pseudomonadota</taxon>
        <taxon>Gammaproteobacteria</taxon>
        <taxon>Lysobacterales</taxon>
        <taxon>Lysobacteraceae</taxon>
        <taxon>Xanthomonas</taxon>
    </lineage>
</organism>
<name>A0ABY1TZ55_XANCH</name>
<comment type="caution">
    <text evidence="1">The sequence shown here is derived from an EMBL/GenBank/DDBJ whole genome shotgun (WGS) entry which is preliminary data.</text>
</comment>
<dbReference type="Proteomes" id="UP000234181">
    <property type="component" value="Unassembled WGS sequence"/>
</dbReference>